<dbReference type="EMBL" id="PPXF01000037">
    <property type="protein sequence ID" value="POH66348.1"/>
    <property type="molecule type" value="Genomic_DNA"/>
</dbReference>
<evidence type="ECO:0000256" key="3">
    <source>
        <dbReference type="ARBA" id="ARBA00023163"/>
    </source>
</evidence>
<gene>
    <name evidence="5" type="ORF">C3B59_07905</name>
</gene>
<dbReference type="OrthoDB" id="3227375at2"/>
<dbReference type="Gene3D" id="1.10.260.40">
    <property type="entry name" value="lambda repressor-like DNA-binding domains"/>
    <property type="match status" value="1"/>
</dbReference>
<dbReference type="Pfam" id="PF00356">
    <property type="entry name" value="LacI"/>
    <property type="match status" value="1"/>
</dbReference>
<evidence type="ECO:0000256" key="2">
    <source>
        <dbReference type="ARBA" id="ARBA00023125"/>
    </source>
</evidence>
<dbReference type="PANTHER" id="PTHR30146">
    <property type="entry name" value="LACI-RELATED TRANSCRIPTIONAL REPRESSOR"/>
    <property type="match status" value="1"/>
</dbReference>
<dbReference type="Proteomes" id="UP000237104">
    <property type="component" value="Unassembled WGS sequence"/>
</dbReference>
<dbReference type="SMART" id="SM00354">
    <property type="entry name" value="HTH_LACI"/>
    <property type="match status" value="1"/>
</dbReference>
<dbReference type="PANTHER" id="PTHR30146:SF153">
    <property type="entry name" value="LACTOSE OPERON REPRESSOR"/>
    <property type="match status" value="1"/>
</dbReference>
<dbReference type="Gene3D" id="3.40.50.2300">
    <property type="match status" value="2"/>
</dbReference>
<dbReference type="CDD" id="cd01392">
    <property type="entry name" value="HTH_LacI"/>
    <property type="match status" value="1"/>
</dbReference>
<keyword evidence="3" id="KW-0804">Transcription</keyword>
<protein>
    <submittedName>
        <fullName evidence="5">Transcriptional regulator</fullName>
    </submittedName>
</protein>
<evidence type="ECO:0000313" key="5">
    <source>
        <dbReference type="EMBL" id="POH66348.1"/>
    </source>
</evidence>
<dbReference type="SUPFAM" id="SSF53822">
    <property type="entry name" value="Periplasmic binding protein-like I"/>
    <property type="match status" value="1"/>
</dbReference>
<dbReference type="InterPro" id="IPR046335">
    <property type="entry name" value="LacI/GalR-like_sensor"/>
</dbReference>
<dbReference type="AlphaFoldDB" id="A0A2S3ZG67"/>
<dbReference type="Pfam" id="PF13377">
    <property type="entry name" value="Peripla_BP_3"/>
    <property type="match status" value="1"/>
</dbReference>
<dbReference type="RefSeq" id="WP_103430811.1">
    <property type="nucleotide sequence ID" value="NZ_PPXF01000037.1"/>
</dbReference>
<reference evidence="5 6" key="1">
    <citation type="submission" date="2018-01" db="EMBL/GenBank/DDBJ databases">
        <title>Cryobacterium sp. nov., from glaciers in China.</title>
        <authorList>
            <person name="Liu Q."/>
            <person name="Xin Y.-H."/>
        </authorList>
    </citation>
    <scope>NUCLEOTIDE SEQUENCE [LARGE SCALE GENOMIC DNA]</scope>
    <source>
        <strain evidence="5 6">TMB1-8</strain>
    </source>
</reference>
<keyword evidence="2" id="KW-0238">DNA-binding</keyword>
<dbReference type="GO" id="GO:0000976">
    <property type="term" value="F:transcription cis-regulatory region binding"/>
    <property type="evidence" value="ECO:0007669"/>
    <property type="project" value="TreeGrafter"/>
</dbReference>
<organism evidence="5 6">
    <name type="scientific">Cryobacterium zongtaii</name>
    <dbReference type="NCBI Taxonomy" id="1259217"/>
    <lineage>
        <taxon>Bacteria</taxon>
        <taxon>Bacillati</taxon>
        <taxon>Actinomycetota</taxon>
        <taxon>Actinomycetes</taxon>
        <taxon>Micrococcales</taxon>
        <taxon>Microbacteriaceae</taxon>
        <taxon>Cryobacterium</taxon>
    </lineage>
</organism>
<comment type="caution">
    <text evidence="5">The sequence shown here is derived from an EMBL/GenBank/DDBJ whole genome shotgun (WGS) entry which is preliminary data.</text>
</comment>
<sequence>MGETARVTLSDVAERAGVSIATASRALAGRGELGLATRERVLAAATALGYDRGTSSRGRPSTLDTRLIELVLGSFDDAWTDEVTAGARRSAFEHGYDLVLTLERDDPADDWPARVATRRPSGVILGLIRPTRRQLTELRGLRIPLVLLDPRSDPNGELASVGTTDHQGGYDAGAHLAATGLGRFAVITGTPRFRFGKAREEGFRRAIAEHAPGAPVTRLDVGWDGAGLSAAIPDLFSGDRTPVGIFACNDAMALAVYPAARRAGLRIPADISVIGFDDEPRSIVASPPLTSVHQPLGAMAARAVALVHEMRARGGEHFDRIELPTRLVVRQSTLAAPLRTVS</sequence>
<dbReference type="SUPFAM" id="SSF47413">
    <property type="entry name" value="lambda repressor-like DNA-binding domains"/>
    <property type="match status" value="1"/>
</dbReference>
<dbReference type="InterPro" id="IPR010982">
    <property type="entry name" value="Lambda_DNA-bd_dom_sf"/>
</dbReference>
<name>A0A2S3ZG67_9MICO</name>
<dbReference type="PROSITE" id="PS00356">
    <property type="entry name" value="HTH_LACI_1"/>
    <property type="match status" value="1"/>
</dbReference>
<evidence type="ECO:0000259" key="4">
    <source>
        <dbReference type="PROSITE" id="PS50932"/>
    </source>
</evidence>
<evidence type="ECO:0000256" key="1">
    <source>
        <dbReference type="ARBA" id="ARBA00023015"/>
    </source>
</evidence>
<feature type="domain" description="HTH lacI-type" evidence="4">
    <location>
        <begin position="7"/>
        <end position="61"/>
    </location>
</feature>
<keyword evidence="1" id="KW-0805">Transcription regulation</keyword>
<evidence type="ECO:0000313" key="6">
    <source>
        <dbReference type="Proteomes" id="UP000237104"/>
    </source>
</evidence>
<dbReference type="InterPro" id="IPR000843">
    <property type="entry name" value="HTH_LacI"/>
</dbReference>
<proteinExistence type="predicted"/>
<dbReference type="GO" id="GO:0003700">
    <property type="term" value="F:DNA-binding transcription factor activity"/>
    <property type="evidence" value="ECO:0007669"/>
    <property type="project" value="TreeGrafter"/>
</dbReference>
<dbReference type="PROSITE" id="PS50932">
    <property type="entry name" value="HTH_LACI_2"/>
    <property type="match status" value="1"/>
</dbReference>
<dbReference type="InterPro" id="IPR028082">
    <property type="entry name" value="Peripla_BP_I"/>
</dbReference>
<accession>A0A2S3ZG67</accession>